<accession>A0A840UNT5</accession>
<dbReference type="EMBL" id="JACHFH010000060">
    <property type="protein sequence ID" value="MBB5337577.1"/>
    <property type="molecule type" value="Genomic_DNA"/>
</dbReference>
<proteinExistence type="predicted"/>
<keyword evidence="2" id="KW-1185">Reference proteome</keyword>
<dbReference type="Pfam" id="PF12900">
    <property type="entry name" value="Pyridox_ox_2"/>
    <property type="match status" value="1"/>
</dbReference>
<dbReference type="SUPFAM" id="SSF50475">
    <property type="entry name" value="FMN-binding split barrel"/>
    <property type="match status" value="1"/>
</dbReference>
<dbReference type="AlphaFoldDB" id="A0A840UNT5"/>
<dbReference type="PANTHER" id="PTHR34071">
    <property type="entry name" value="5-NITROIMIDAZOLE ANTIBIOTICS RESISTANCE PROTEIN, NIMA-FAMILY-RELATED PROTEIN-RELATED"/>
    <property type="match status" value="1"/>
</dbReference>
<protein>
    <recommendedName>
        <fullName evidence="3">5-nitroimidazole antibiotic resistance protein</fullName>
    </recommendedName>
</protein>
<comment type="caution">
    <text evidence="1">The sequence shown here is derived from an EMBL/GenBank/DDBJ whole genome shotgun (WGS) entry which is preliminary data.</text>
</comment>
<dbReference type="RefSeq" id="WP_183863495.1">
    <property type="nucleotide sequence ID" value="NZ_JACHFH010000060.1"/>
</dbReference>
<dbReference type="InterPro" id="IPR012349">
    <property type="entry name" value="Split_barrel_FMN-bd"/>
</dbReference>
<dbReference type="Proteomes" id="UP000559117">
    <property type="component" value="Unassembled WGS sequence"/>
</dbReference>
<name>A0A840UNT5_9FIRM</name>
<gene>
    <name evidence="1" type="ORF">HNR32_002739</name>
</gene>
<organism evidence="1 2">
    <name type="scientific">Pectinatus brassicae</name>
    <dbReference type="NCBI Taxonomy" id="862415"/>
    <lineage>
        <taxon>Bacteria</taxon>
        <taxon>Bacillati</taxon>
        <taxon>Bacillota</taxon>
        <taxon>Negativicutes</taxon>
        <taxon>Selenomonadales</taxon>
        <taxon>Selenomonadaceae</taxon>
        <taxon>Pectinatus</taxon>
    </lineage>
</organism>
<evidence type="ECO:0008006" key="3">
    <source>
        <dbReference type="Google" id="ProtNLM"/>
    </source>
</evidence>
<dbReference type="InterPro" id="IPR024747">
    <property type="entry name" value="Pyridox_Oxase-rel"/>
</dbReference>
<evidence type="ECO:0000313" key="1">
    <source>
        <dbReference type="EMBL" id="MBB5337577.1"/>
    </source>
</evidence>
<dbReference type="Gene3D" id="2.30.110.10">
    <property type="entry name" value="Electron Transport, Fmn-binding Protein, Chain A"/>
    <property type="match status" value="1"/>
</dbReference>
<evidence type="ECO:0000313" key="2">
    <source>
        <dbReference type="Proteomes" id="UP000559117"/>
    </source>
</evidence>
<sequence length="160" mass="18417">MSDFRKMRRFKQGISKKECVEVLKNAPRGIMAFHGENGYPYAIPLNQYYDEKDGKLYFHGAKQGLKLDLMGKNNKVCFTVMDNGFVKENDWALNIKSVVCLGRLEVLTDKDEGLEQCRMLAKKFYPTRESIENEIKKAGNNMNVLVMEIDYMTGKLVNES</sequence>
<dbReference type="PANTHER" id="PTHR34071:SF2">
    <property type="entry name" value="FLAVIN-NUCLEOTIDE-BINDING PROTEIN"/>
    <property type="match status" value="1"/>
</dbReference>
<reference evidence="1 2" key="1">
    <citation type="submission" date="2020-08" db="EMBL/GenBank/DDBJ databases">
        <title>Genomic Encyclopedia of Type Strains, Phase IV (KMG-IV): sequencing the most valuable type-strain genomes for metagenomic binning, comparative biology and taxonomic classification.</title>
        <authorList>
            <person name="Goeker M."/>
        </authorList>
    </citation>
    <scope>NUCLEOTIDE SEQUENCE [LARGE SCALE GENOMIC DNA]</scope>
    <source>
        <strain evidence="1 2">DSM 24661</strain>
    </source>
</reference>